<dbReference type="GO" id="GO:0003700">
    <property type="term" value="F:DNA-binding transcription factor activity"/>
    <property type="evidence" value="ECO:0007669"/>
    <property type="project" value="InterPro"/>
</dbReference>
<dbReference type="SUPFAM" id="SSF53850">
    <property type="entry name" value="Periplasmic binding protein-like II"/>
    <property type="match status" value="1"/>
</dbReference>
<evidence type="ECO:0000313" key="7">
    <source>
        <dbReference type="Proteomes" id="UP000196531"/>
    </source>
</evidence>
<dbReference type="Pfam" id="PF03466">
    <property type="entry name" value="LysR_substrate"/>
    <property type="match status" value="1"/>
</dbReference>
<dbReference type="GO" id="GO:0000976">
    <property type="term" value="F:transcription cis-regulatory region binding"/>
    <property type="evidence" value="ECO:0007669"/>
    <property type="project" value="TreeGrafter"/>
</dbReference>
<dbReference type="InterPro" id="IPR036390">
    <property type="entry name" value="WH_DNA-bd_sf"/>
</dbReference>
<organism evidence="6 7">
    <name type="scientific">Halobacteriovorax marinus</name>
    <dbReference type="NCBI Taxonomy" id="97084"/>
    <lineage>
        <taxon>Bacteria</taxon>
        <taxon>Pseudomonadati</taxon>
        <taxon>Bdellovibrionota</taxon>
        <taxon>Bacteriovoracia</taxon>
        <taxon>Bacteriovoracales</taxon>
        <taxon>Halobacteriovoraceae</taxon>
        <taxon>Halobacteriovorax</taxon>
    </lineage>
</organism>
<dbReference type="PROSITE" id="PS50931">
    <property type="entry name" value="HTH_LYSR"/>
    <property type="match status" value="1"/>
</dbReference>
<dbReference type="InterPro" id="IPR036388">
    <property type="entry name" value="WH-like_DNA-bd_sf"/>
</dbReference>
<evidence type="ECO:0000256" key="1">
    <source>
        <dbReference type="ARBA" id="ARBA00009437"/>
    </source>
</evidence>
<protein>
    <recommendedName>
        <fullName evidence="5">HTH lysR-type domain-containing protein</fullName>
    </recommendedName>
</protein>
<dbReference type="Gene3D" id="3.40.190.10">
    <property type="entry name" value="Periplasmic binding protein-like II"/>
    <property type="match status" value="2"/>
</dbReference>
<evidence type="ECO:0000256" key="2">
    <source>
        <dbReference type="ARBA" id="ARBA00023015"/>
    </source>
</evidence>
<dbReference type="CDD" id="cd05466">
    <property type="entry name" value="PBP2_LTTR_substrate"/>
    <property type="match status" value="1"/>
</dbReference>
<dbReference type="PANTHER" id="PTHR30126:SF40">
    <property type="entry name" value="HTH-TYPE TRANSCRIPTIONAL REGULATOR GLTR"/>
    <property type="match status" value="1"/>
</dbReference>
<dbReference type="SUPFAM" id="SSF46785">
    <property type="entry name" value="Winged helix' DNA-binding domain"/>
    <property type="match status" value="1"/>
</dbReference>
<reference evidence="7" key="1">
    <citation type="journal article" date="2017" name="Proc. Natl. Acad. Sci. U.S.A.">
        <title>Simulation of Deepwater Horizon oil plume reveals substrate specialization within a complex community of hydrocarbon-degraders.</title>
        <authorList>
            <person name="Hu P."/>
            <person name="Dubinsky E.A."/>
            <person name="Probst A.J."/>
            <person name="Wang J."/>
            <person name="Sieber C.M.K."/>
            <person name="Tom L.M."/>
            <person name="Gardinali P."/>
            <person name="Banfield J.F."/>
            <person name="Atlas R.M."/>
            <person name="Andersen G.L."/>
        </authorList>
    </citation>
    <scope>NUCLEOTIDE SEQUENCE [LARGE SCALE GENOMIC DNA]</scope>
</reference>
<dbReference type="Gene3D" id="1.10.10.10">
    <property type="entry name" value="Winged helix-like DNA-binding domain superfamily/Winged helix DNA-binding domain"/>
    <property type="match status" value="1"/>
</dbReference>
<keyword evidence="3" id="KW-0238">DNA-binding</keyword>
<dbReference type="InterPro" id="IPR000847">
    <property type="entry name" value="LysR_HTH_N"/>
</dbReference>
<evidence type="ECO:0000259" key="5">
    <source>
        <dbReference type="PROSITE" id="PS50931"/>
    </source>
</evidence>
<proteinExistence type="inferred from homology"/>
<evidence type="ECO:0000313" key="6">
    <source>
        <dbReference type="EMBL" id="OUS00155.1"/>
    </source>
</evidence>
<dbReference type="EMBL" id="MAAO01000002">
    <property type="protein sequence ID" value="OUS00155.1"/>
    <property type="molecule type" value="Genomic_DNA"/>
</dbReference>
<evidence type="ECO:0000256" key="3">
    <source>
        <dbReference type="ARBA" id="ARBA00023125"/>
    </source>
</evidence>
<dbReference type="PRINTS" id="PR00039">
    <property type="entry name" value="HTHLYSR"/>
</dbReference>
<dbReference type="Pfam" id="PF00126">
    <property type="entry name" value="HTH_1"/>
    <property type="match status" value="1"/>
</dbReference>
<keyword evidence="4" id="KW-0804">Transcription</keyword>
<sequence>MLKEHLEKLHYFYEIAKAGSFNKASRTLFITQPSLTKSIKVLEESIQIKLFLRTPKGVILSEEGKLLFEYCVELFYKLDEVEGLLLNKNDPMNATVRIGTYDSLAIYFWPKFIKHISKKYPNLNIQLSTNRSHTILSELENGVYDLALTVDPKKVKNIISKSSINDHFKFYTTTNSEIADYSDLAIAPIIYMPQAIQNLSSEFKQNLKSLIENRKVYETSSLESAKALAINGIGIALLPSLVASYDVSKKNLVAINIKSTIPLKRSEHSISISYSKFKENSDLIQKLVVEISSFIKKKHK</sequence>
<comment type="caution">
    <text evidence="6">The sequence shown here is derived from an EMBL/GenBank/DDBJ whole genome shotgun (WGS) entry which is preliminary data.</text>
</comment>
<accession>A0A1Y5FGV7</accession>
<dbReference type="InterPro" id="IPR005119">
    <property type="entry name" value="LysR_subst-bd"/>
</dbReference>
<dbReference type="PANTHER" id="PTHR30126">
    <property type="entry name" value="HTH-TYPE TRANSCRIPTIONAL REGULATOR"/>
    <property type="match status" value="1"/>
</dbReference>
<dbReference type="AlphaFoldDB" id="A0A1Y5FGV7"/>
<evidence type="ECO:0000256" key="4">
    <source>
        <dbReference type="ARBA" id="ARBA00023163"/>
    </source>
</evidence>
<name>A0A1Y5FGV7_9BACT</name>
<keyword evidence="2" id="KW-0805">Transcription regulation</keyword>
<feature type="domain" description="HTH lysR-type" evidence="5">
    <location>
        <begin position="1"/>
        <end position="61"/>
    </location>
</feature>
<dbReference type="Proteomes" id="UP000196531">
    <property type="component" value="Unassembled WGS sequence"/>
</dbReference>
<gene>
    <name evidence="6" type="ORF">A9Q84_02945</name>
</gene>
<comment type="similarity">
    <text evidence="1">Belongs to the LysR transcriptional regulatory family.</text>
</comment>